<gene>
    <name evidence="1" type="ordered locus">Halxa_1521</name>
</gene>
<evidence type="ECO:0000313" key="2">
    <source>
        <dbReference type="Proteomes" id="UP000006794"/>
    </source>
</evidence>
<proteinExistence type="predicted"/>
<dbReference type="KEGG" id="hxa:Halxa_1521"/>
<reference evidence="1 2" key="1">
    <citation type="journal article" date="2012" name="Stand. Genomic Sci.">
        <title>Complete genome sequence of Halopiger xanaduensis type strain (SH-6(T)).</title>
        <authorList>
            <person name="Anderson I."/>
            <person name="Tindall B.J."/>
            <person name="Rohde M."/>
            <person name="Lucas S."/>
            <person name="Han J."/>
            <person name="Lapidus A."/>
            <person name="Cheng J.F."/>
            <person name="Goodwin L."/>
            <person name="Pitluck S."/>
            <person name="Peters L."/>
            <person name="Pati A."/>
            <person name="Mikhailova N."/>
            <person name="Pagani I."/>
            <person name="Teshima H."/>
            <person name="Han C."/>
            <person name="Tapia R."/>
            <person name="Land M."/>
            <person name="Woyke T."/>
            <person name="Klenk H.P."/>
            <person name="Kyrpides N."/>
            <person name="Ivanova N."/>
        </authorList>
    </citation>
    <scope>NUCLEOTIDE SEQUENCE [LARGE SCALE GENOMIC DNA]</scope>
    <source>
        <strain evidence="2">DSM 18323 / JCM 14033 / SH-6</strain>
    </source>
</reference>
<dbReference type="RefSeq" id="WP_013879048.1">
    <property type="nucleotide sequence ID" value="NC_015666.1"/>
</dbReference>
<accession>F8D7H7</accession>
<protein>
    <submittedName>
        <fullName evidence="1">Uncharacterized protein</fullName>
    </submittedName>
</protein>
<dbReference type="HOGENOM" id="CLU_2820777_0_0_2"/>
<organism evidence="1 2">
    <name type="scientific">Halopiger xanaduensis (strain DSM 18323 / JCM 14033 / SH-6)</name>
    <dbReference type="NCBI Taxonomy" id="797210"/>
    <lineage>
        <taxon>Archaea</taxon>
        <taxon>Methanobacteriati</taxon>
        <taxon>Methanobacteriota</taxon>
        <taxon>Stenosarchaea group</taxon>
        <taxon>Halobacteria</taxon>
        <taxon>Halobacteriales</taxon>
        <taxon>Natrialbaceae</taxon>
        <taxon>Halopiger</taxon>
    </lineage>
</organism>
<dbReference type="EMBL" id="CP002839">
    <property type="protein sequence ID" value="AEH36153.1"/>
    <property type="molecule type" value="Genomic_DNA"/>
</dbReference>
<evidence type="ECO:0000313" key="1">
    <source>
        <dbReference type="EMBL" id="AEH36153.1"/>
    </source>
</evidence>
<keyword evidence="2" id="KW-1185">Reference proteome</keyword>
<dbReference type="AlphaFoldDB" id="F8D7H7"/>
<sequence>MPALATDAGQYSSPSDRLSTSATIASASRRAMTMSVLFAGLVLMLWDGTVREAGLPGFVVGLVFVI</sequence>
<name>F8D7H7_HALXS</name>
<dbReference type="Proteomes" id="UP000006794">
    <property type="component" value="Chromosome"/>
</dbReference>
<dbReference type="GeneID" id="65303276"/>
<dbReference type="STRING" id="797210.Halxa_1521"/>